<reference evidence="4 5" key="1">
    <citation type="journal article" date="2018" name="Sci. Rep.">
        <title>A novel species of the marine cyanobacterium Acaryochloris with a unique pigment content and lifestyle.</title>
        <authorList>
            <person name="Partensky F."/>
            <person name="Six C."/>
            <person name="Ratin M."/>
            <person name="Garczarek L."/>
            <person name="Vaulot D."/>
            <person name="Probert I."/>
            <person name="Calteau A."/>
            <person name="Gourvil P."/>
            <person name="Marie D."/>
            <person name="Grebert T."/>
            <person name="Bouchier C."/>
            <person name="Le Panse S."/>
            <person name="Gachenot M."/>
            <person name="Rodriguez F."/>
            <person name="Garrido J.L."/>
        </authorList>
    </citation>
    <scope>NUCLEOTIDE SEQUENCE [LARGE SCALE GENOMIC DNA]</scope>
    <source>
        <strain evidence="4 5">RCC1774</strain>
    </source>
</reference>
<protein>
    <submittedName>
        <fullName evidence="4">Uncharacterized protein</fullName>
    </submittedName>
</protein>
<accession>A0A2W1JJ46</accession>
<evidence type="ECO:0000313" key="4">
    <source>
        <dbReference type="EMBL" id="PZD70284.1"/>
    </source>
</evidence>
<dbReference type="AlphaFoldDB" id="A0A2W1JJ46"/>
<dbReference type="EMBL" id="PQWO01000046">
    <property type="protein sequence ID" value="PZD70284.1"/>
    <property type="molecule type" value="Genomic_DNA"/>
</dbReference>
<feature type="compositionally biased region" description="Low complexity" evidence="2">
    <location>
        <begin position="219"/>
        <end position="249"/>
    </location>
</feature>
<feature type="region of interest" description="Disordered" evidence="2">
    <location>
        <begin position="332"/>
        <end position="381"/>
    </location>
</feature>
<evidence type="ECO:0000256" key="2">
    <source>
        <dbReference type="SAM" id="MobiDB-lite"/>
    </source>
</evidence>
<dbReference type="Proteomes" id="UP000248857">
    <property type="component" value="Unassembled WGS sequence"/>
</dbReference>
<sequence>MFSKNIPALVVAGAATSIALSAALPAQATQRLTLSQAAEKAKVHLNPSEGVYIQLPASMPIYTYSIDDGSVLTLGDKFSPGMNILRIVGQNPGKTGMGLVVQGSSGYQTLNFSVHVGKKGSQGTIQITEDAPQVEAESARKATDAALQTSNYPSDLVRSGLSLANIQGQIPAGSPLDIAVNQWIDAVEQGASEGDASRQTGVQSNVLQKLTDLGQTTPIAQAPTPEAAPPETAATPVAEAPPEATVTPVSEVAKTPALELDEKLKAVRERIAALEEQVESNTNELSEQEQILAQVEAQQQTFLARFDDIDAQSKQFLAELGDIKETDIASVESPQPQVDQEVAAAPEPQPQTVTETEATPESGAETQTTVVITPEEQPPQAIEDSVEVKDSLGELTPIELAHAIKQGLHQNTEDYPYRSWKYRQVNNAVLILKRGNSIETASKWSGIELKALRKLAGVMPLQVSQGVVQ</sequence>
<keyword evidence="5" id="KW-1185">Reference proteome</keyword>
<feature type="compositionally biased region" description="Polar residues" evidence="2">
    <location>
        <begin position="350"/>
        <end position="371"/>
    </location>
</feature>
<feature type="chain" id="PRO_5016153738" evidence="3">
    <location>
        <begin position="29"/>
        <end position="469"/>
    </location>
</feature>
<keyword evidence="3" id="KW-0732">Signal</keyword>
<feature type="region of interest" description="Disordered" evidence="2">
    <location>
        <begin position="219"/>
        <end position="250"/>
    </location>
</feature>
<proteinExistence type="predicted"/>
<evidence type="ECO:0000256" key="1">
    <source>
        <dbReference type="SAM" id="Coils"/>
    </source>
</evidence>
<comment type="caution">
    <text evidence="4">The sequence shown here is derived from an EMBL/GenBank/DDBJ whole genome shotgun (WGS) entry which is preliminary data.</text>
</comment>
<feature type="coiled-coil region" evidence="1">
    <location>
        <begin position="257"/>
        <end position="298"/>
    </location>
</feature>
<dbReference type="RefSeq" id="WP_110989176.1">
    <property type="nucleotide sequence ID" value="NZ_CAWNWM010000046.1"/>
</dbReference>
<evidence type="ECO:0000313" key="5">
    <source>
        <dbReference type="Proteomes" id="UP000248857"/>
    </source>
</evidence>
<evidence type="ECO:0000256" key="3">
    <source>
        <dbReference type="SAM" id="SignalP"/>
    </source>
</evidence>
<gene>
    <name evidence="4" type="ORF">C1752_14789</name>
</gene>
<feature type="signal peptide" evidence="3">
    <location>
        <begin position="1"/>
        <end position="28"/>
    </location>
</feature>
<organism evidence="4 5">
    <name type="scientific">Acaryochloris thomasi RCC1774</name>
    <dbReference type="NCBI Taxonomy" id="1764569"/>
    <lineage>
        <taxon>Bacteria</taxon>
        <taxon>Bacillati</taxon>
        <taxon>Cyanobacteriota</taxon>
        <taxon>Cyanophyceae</taxon>
        <taxon>Acaryochloridales</taxon>
        <taxon>Acaryochloridaceae</taxon>
        <taxon>Acaryochloris</taxon>
        <taxon>Acaryochloris thomasi</taxon>
    </lineage>
</organism>
<name>A0A2W1JJ46_9CYAN</name>
<keyword evidence="1" id="KW-0175">Coiled coil</keyword>